<gene>
    <name evidence="17" type="ORF">HWN36_09470</name>
</gene>
<evidence type="ECO:0000256" key="6">
    <source>
        <dbReference type="ARBA" id="ARBA00022691"/>
    </source>
</evidence>
<keyword evidence="18" id="KW-1185">Reference proteome</keyword>
<evidence type="ECO:0000256" key="10">
    <source>
        <dbReference type="ARBA" id="ARBA00023004"/>
    </source>
</evidence>
<feature type="binding site" evidence="15">
    <location>
        <position position="85"/>
    </location>
    <ligand>
        <name>[4Fe-4S] cluster</name>
        <dbReference type="ChEBI" id="CHEBI:49883"/>
        <note>4Fe-4S-S-AdoMet</note>
    </ligand>
</feature>
<evidence type="ECO:0000256" key="4">
    <source>
        <dbReference type="ARBA" id="ARBA00022555"/>
    </source>
</evidence>
<evidence type="ECO:0000256" key="2">
    <source>
        <dbReference type="ARBA" id="ARBA00005494"/>
    </source>
</evidence>
<dbReference type="SUPFAM" id="SSF55729">
    <property type="entry name" value="Acyl-CoA N-acyltransferases (Nat)"/>
    <property type="match status" value="1"/>
</dbReference>
<dbReference type="PANTHER" id="PTHR11135:SF7">
    <property type="entry name" value="TRNA URIDINE(34) ACETYLTRANSFERASE"/>
    <property type="match status" value="1"/>
</dbReference>
<organism evidence="17 18">
    <name type="scientific">Methanofollis tationis</name>
    <dbReference type="NCBI Taxonomy" id="81417"/>
    <lineage>
        <taxon>Archaea</taxon>
        <taxon>Methanobacteriati</taxon>
        <taxon>Methanobacteriota</taxon>
        <taxon>Stenosarchaea group</taxon>
        <taxon>Methanomicrobia</taxon>
        <taxon>Methanomicrobiales</taxon>
        <taxon>Methanomicrobiaceae</taxon>
        <taxon>Methanofollis</taxon>
    </lineage>
</organism>
<dbReference type="GO" id="GO:0005737">
    <property type="term" value="C:cytoplasm"/>
    <property type="evidence" value="ECO:0007669"/>
    <property type="project" value="TreeGrafter"/>
</dbReference>
<evidence type="ECO:0000256" key="1">
    <source>
        <dbReference type="ARBA" id="ARBA00005217"/>
    </source>
</evidence>
<feature type="binding site" evidence="15">
    <location>
        <position position="90"/>
    </location>
    <ligand>
        <name>[4Fe-4S] cluster</name>
        <dbReference type="ChEBI" id="CHEBI:49883"/>
        <note>4Fe-4S-S-AdoMet</note>
    </ligand>
</feature>
<keyword evidence="10 15" id="KW-0408">Iron</keyword>
<dbReference type="SUPFAM" id="SSF102114">
    <property type="entry name" value="Radical SAM enzymes"/>
    <property type="match status" value="1"/>
</dbReference>
<dbReference type="GO" id="GO:0000049">
    <property type="term" value="F:tRNA binding"/>
    <property type="evidence" value="ECO:0007669"/>
    <property type="project" value="UniProtKB-KW"/>
</dbReference>
<keyword evidence="8 15" id="KW-0479">Metal-binding</keyword>
<dbReference type="GO" id="GO:0106261">
    <property type="term" value="F:tRNA uridine(34) acetyltransferase activity"/>
    <property type="evidence" value="ECO:0007669"/>
    <property type="project" value="UniProtKB-EC"/>
</dbReference>
<keyword evidence="6" id="KW-0949">S-adenosyl-L-methionine</keyword>
<comment type="cofactor">
    <cofactor evidence="15">
        <name>[4Fe-4S] cluster</name>
        <dbReference type="ChEBI" id="CHEBI:49883"/>
    </cofactor>
    <text evidence="15">Binds 1 [4Fe-4S] cluster. The cluster is coordinated with 3 cysteines and an exchangeable S-adenosyl-L-methionine.</text>
</comment>
<dbReference type="Gene3D" id="3.40.630.30">
    <property type="match status" value="1"/>
</dbReference>
<evidence type="ECO:0000256" key="3">
    <source>
        <dbReference type="ARBA" id="ARBA00022485"/>
    </source>
</evidence>
<dbReference type="Gene3D" id="3.30.750.200">
    <property type="match status" value="1"/>
</dbReference>
<dbReference type="EC" id="2.3.1.311" evidence="13"/>
<proteinExistence type="inferred from homology"/>
<dbReference type="PIRSF" id="PIRSF005669">
    <property type="entry name" value="Hist_AcTrfase_ELP3"/>
    <property type="match status" value="1"/>
</dbReference>
<sequence length="524" mass="58820">MDDVDLCREIISRISSDSCSPADLQRVKIAVCRAYRVAAIPKNSAILAAATPDEARALRKILMVKPTRTLSGVAPVAVMTSPAPCPHGKCLPCPGGPDHPFQSPQSYTGQEPAALRGAQNEYDPCRQVEARLSQFEALGHHVDKAELIVMGGTITARTPQYQEWFVTSCVHAMNEYRSAERRHLPPRDEVFTANETAAVRCIATTFETRPDWCREEHIAGMLDLGVTKVELGVQHTDDDILAFNRRGCTVADAVGANRMLRDAGIKVGFHIMPNLPGSTIEEDREMFRTLFADERFRPDFLKIYPTLVTPGSEIEALWQRGEYAPYPEEVLVDLIAYAKSLLPEYVRLQRVQRDIPARLIVAGSRHSNFRQLAQEHLRLNGGECRCIRCREAGRRPSEAEPSIRDLVYHCCCGEEHFIQAEAGDTLIGFARLRYPGETFRHELDGAALLRELHVYGTMVPLGESGEEGEYQHRRFGKELLFRAEETARSAGWDRIAVNSGIGVRPYYRGQGYEREGPYMVKRLR</sequence>
<keyword evidence="5" id="KW-0808">Transferase</keyword>
<dbReference type="InterPro" id="IPR034687">
    <property type="entry name" value="ELP3-like"/>
</dbReference>
<feature type="domain" description="N-acetyltransferase" evidence="16">
    <location>
        <begin position="367"/>
        <end position="524"/>
    </location>
</feature>
<comment type="pathway">
    <text evidence="1">tRNA modification.</text>
</comment>
<dbReference type="PANTHER" id="PTHR11135">
    <property type="entry name" value="HISTONE ACETYLTRANSFERASE-RELATED"/>
    <property type="match status" value="1"/>
</dbReference>
<evidence type="ECO:0000313" key="17">
    <source>
        <dbReference type="EMBL" id="NVO67527.1"/>
    </source>
</evidence>
<dbReference type="SMART" id="SM00729">
    <property type="entry name" value="Elp3"/>
    <property type="match status" value="1"/>
</dbReference>
<keyword evidence="12" id="KW-0012">Acyltransferase</keyword>
<dbReference type="OrthoDB" id="49957at2157"/>
<evidence type="ECO:0000256" key="15">
    <source>
        <dbReference type="PIRSR" id="PIRSR005669-1"/>
    </source>
</evidence>
<dbReference type="GO" id="GO:0002926">
    <property type="term" value="P:tRNA wobble base 5-methoxycarbonylmethyl-2-thiouridinylation"/>
    <property type="evidence" value="ECO:0007669"/>
    <property type="project" value="TreeGrafter"/>
</dbReference>
<dbReference type="InterPro" id="IPR032432">
    <property type="entry name" value="Radical_SAM_C"/>
</dbReference>
<dbReference type="Pfam" id="PF04055">
    <property type="entry name" value="Radical_SAM"/>
    <property type="match status" value="1"/>
</dbReference>
<dbReference type="CDD" id="cd01335">
    <property type="entry name" value="Radical_SAM"/>
    <property type="match status" value="1"/>
</dbReference>
<dbReference type="SFLD" id="SFLDF00344">
    <property type="entry name" value="ELP3-like"/>
    <property type="match status" value="1"/>
</dbReference>
<dbReference type="CDD" id="cd04301">
    <property type="entry name" value="NAT_SF"/>
    <property type="match status" value="1"/>
</dbReference>
<dbReference type="InterPro" id="IPR007197">
    <property type="entry name" value="rSAM"/>
</dbReference>
<evidence type="ECO:0000256" key="9">
    <source>
        <dbReference type="ARBA" id="ARBA00022884"/>
    </source>
</evidence>
<reference evidence="17 18" key="1">
    <citation type="submission" date="2020-06" db="EMBL/GenBank/DDBJ databases">
        <title>Methanofollis fontis sp. nov., a methanogen isolated from marine sediments near a cold seep at Four-Way Closure Ridge offshore southwestern Taiwan.</title>
        <authorList>
            <person name="Chen S.-C."/>
            <person name="Teng N.-H."/>
            <person name="Lin Y.-S."/>
            <person name="Lai M.-C."/>
            <person name="Chen H.-H."/>
            <person name="Wang C.-C."/>
        </authorList>
    </citation>
    <scope>NUCLEOTIDE SEQUENCE [LARGE SCALE GENOMIC DNA]</scope>
    <source>
        <strain evidence="17 18">DSM 2702</strain>
    </source>
</reference>
<dbReference type="InterPro" id="IPR016181">
    <property type="entry name" value="Acyl_CoA_acyltransferase"/>
</dbReference>
<dbReference type="SFLD" id="SFLDG01086">
    <property type="entry name" value="elongater_protein-like"/>
    <property type="match status" value="1"/>
</dbReference>
<dbReference type="AlphaFoldDB" id="A0A7K4HR59"/>
<dbReference type="GO" id="GO:0051539">
    <property type="term" value="F:4 iron, 4 sulfur cluster binding"/>
    <property type="evidence" value="ECO:0007669"/>
    <property type="project" value="UniProtKB-KW"/>
</dbReference>
<name>A0A7K4HR59_9EURY</name>
<dbReference type="InterPro" id="IPR000182">
    <property type="entry name" value="GNAT_dom"/>
</dbReference>
<comment type="caution">
    <text evidence="17">The sequence shown here is derived from an EMBL/GenBank/DDBJ whole genome shotgun (WGS) entry which is preliminary data.</text>
</comment>
<comment type="similarity">
    <text evidence="2">Belongs to the ELP3 family.</text>
</comment>
<evidence type="ECO:0000256" key="11">
    <source>
        <dbReference type="ARBA" id="ARBA00023014"/>
    </source>
</evidence>
<evidence type="ECO:0000259" key="16">
    <source>
        <dbReference type="PROSITE" id="PS51186"/>
    </source>
</evidence>
<dbReference type="Proteomes" id="UP000570823">
    <property type="component" value="Unassembled WGS sequence"/>
</dbReference>
<dbReference type="PROSITE" id="PS51186">
    <property type="entry name" value="GNAT"/>
    <property type="match status" value="1"/>
</dbReference>
<dbReference type="InterPro" id="IPR006638">
    <property type="entry name" value="Elp3/MiaA/NifB-like_rSAM"/>
</dbReference>
<dbReference type="Pfam" id="PF16199">
    <property type="entry name" value="Radical_SAM_C"/>
    <property type="match status" value="1"/>
</dbReference>
<dbReference type="EMBL" id="JABXWR010000001">
    <property type="protein sequence ID" value="NVO67527.1"/>
    <property type="molecule type" value="Genomic_DNA"/>
</dbReference>
<comment type="catalytic activity">
    <reaction evidence="14">
        <text>uridine(34) in tRNA + acetyl-CoA + S-adenosyl-L-methionine + H2O = 5-(carboxymethyl)uridine(34) in tRNA + 5'-deoxyadenosine + L-methionine + CoA + 2 H(+)</text>
        <dbReference type="Rhea" id="RHEA:61020"/>
        <dbReference type="Rhea" id="RHEA-COMP:10407"/>
        <dbReference type="Rhea" id="RHEA-COMP:11727"/>
        <dbReference type="ChEBI" id="CHEBI:15377"/>
        <dbReference type="ChEBI" id="CHEBI:15378"/>
        <dbReference type="ChEBI" id="CHEBI:17319"/>
        <dbReference type="ChEBI" id="CHEBI:57287"/>
        <dbReference type="ChEBI" id="CHEBI:57288"/>
        <dbReference type="ChEBI" id="CHEBI:57844"/>
        <dbReference type="ChEBI" id="CHEBI:59789"/>
        <dbReference type="ChEBI" id="CHEBI:65315"/>
        <dbReference type="ChEBI" id="CHEBI:74882"/>
        <dbReference type="EC" id="2.3.1.311"/>
    </reaction>
    <physiologicalReaction direction="left-to-right" evidence="14">
        <dbReference type="Rhea" id="RHEA:61021"/>
    </physiologicalReaction>
</comment>
<evidence type="ECO:0000256" key="5">
    <source>
        <dbReference type="ARBA" id="ARBA00022679"/>
    </source>
</evidence>
<accession>A0A7K4HR59</accession>
<dbReference type="InterPro" id="IPR056591">
    <property type="entry name" value="ELP3-like_N"/>
</dbReference>
<evidence type="ECO:0000256" key="7">
    <source>
        <dbReference type="ARBA" id="ARBA00022694"/>
    </source>
</evidence>
<keyword evidence="9" id="KW-0694">RNA-binding</keyword>
<feature type="binding site" evidence="15">
    <location>
        <position position="93"/>
    </location>
    <ligand>
        <name>[4Fe-4S] cluster</name>
        <dbReference type="ChEBI" id="CHEBI:49883"/>
        <note>4Fe-4S-S-AdoMet</note>
    </ligand>
</feature>
<dbReference type="GO" id="GO:0046872">
    <property type="term" value="F:metal ion binding"/>
    <property type="evidence" value="ECO:0007669"/>
    <property type="project" value="UniProtKB-KW"/>
</dbReference>
<dbReference type="RefSeq" id="WP_176789106.1">
    <property type="nucleotide sequence ID" value="NZ_JABXWR010000001.1"/>
</dbReference>
<dbReference type="InterPro" id="IPR039661">
    <property type="entry name" value="ELP3"/>
</dbReference>
<evidence type="ECO:0000256" key="12">
    <source>
        <dbReference type="ARBA" id="ARBA00023315"/>
    </source>
</evidence>
<keyword evidence="4" id="KW-0820">tRNA-binding</keyword>
<protein>
    <recommendedName>
        <fullName evidence="13">tRNA carboxymethyluridine synthase</fullName>
        <ecNumber evidence="13">2.3.1.311</ecNumber>
    </recommendedName>
</protein>
<evidence type="ECO:0000256" key="8">
    <source>
        <dbReference type="ARBA" id="ARBA00022723"/>
    </source>
</evidence>
<dbReference type="InterPro" id="IPR058240">
    <property type="entry name" value="rSAM_sf"/>
</dbReference>
<dbReference type="SFLD" id="SFLDS00029">
    <property type="entry name" value="Radical_SAM"/>
    <property type="match status" value="1"/>
</dbReference>
<keyword evidence="7" id="KW-0819">tRNA processing</keyword>
<evidence type="ECO:0000256" key="14">
    <source>
        <dbReference type="ARBA" id="ARBA00047372"/>
    </source>
</evidence>
<dbReference type="Pfam" id="PF23613">
    <property type="entry name" value="ELP3_N"/>
    <property type="match status" value="1"/>
</dbReference>
<keyword evidence="11 15" id="KW-0411">Iron-sulfur</keyword>
<dbReference type="NCBIfam" id="TIGR01211">
    <property type="entry name" value="ELP3"/>
    <property type="match status" value="1"/>
</dbReference>
<keyword evidence="3" id="KW-0004">4Fe-4S</keyword>
<evidence type="ECO:0000256" key="13">
    <source>
        <dbReference type="ARBA" id="ARBA00044771"/>
    </source>
</evidence>
<evidence type="ECO:0000313" key="18">
    <source>
        <dbReference type="Proteomes" id="UP000570823"/>
    </source>
</evidence>